<keyword evidence="2" id="KW-0456">Lyase</keyword>
<dbReference type="EMBL" id="CP016070">
    <property type="protein sequence ID" value="AOW80419.1"/>
    <property type="molecule type" value="Genomic_DNA"/>
</dbReference>
<dbReference type="KEGG" id="halh:HTSR_1241"/>
<dbReference type="SUPFAM" id="SSF48371">
    <property type="entry name" value="ARM repeat"/>
    <property type="match status" value="1"/>
</dbReference>
<organism evidence="2 4">
    <name type="scientific">Halodesulfurarchaeum formicicum</name>
    <dbReference type="NCBI Taxonomy" id="1873524"/>
    <lineage>
        <taxon>Archaea</taxon>
        <taxon>Methanobacteriati</taxon>
        <taxon>Methanobacteriota</taxon>
        <taxon>Stenosarchaea group</taxon>
        <taxon>Halobacteria</taxon>
        <taxon>Halobacteriales</taxon>
        <taxon>Halobacteriaceae</taxon>
        <taxon>Halodesulfurarchaeum</taxon>
    </lineage>
</organism>
<reference evidence="2 4" key="1">
    <citation type="submission" date="2016-06" db="EMBL/GenBank/DDBJ databases">
        <title>Discovery of anaerobic lithoheterotrophic haloarchaeon capable of sulfur respiration by hydrogen and formate.</title>
        <authorList>
            <person name="Sorokin D.Y."/>
            <person name="Kublanov I.V."/>
            <person name="Roman P."/>
            <person name="Sinninghe Damste J.S."/>
            <person name="Golyshin P.N."/>
            <person name="Rojo D."/>
            <person name="Ciordia S."/>
            <person name="Mena Md.C."/>
            <person name="Ferrer M."/>
            <person name="Smedile F."/>
            <person name="Messina E."/>
            <person name="La Cono V."/>
            <person name="Yakimov M.M."/>
        </authorList>
    </citation>
    <scope>NUCLEOTIDE SEQUENCE [LARGE SCALE GENOMIC DNA]</scope>
    <source>
        <strain evidence="2 4">HTSR1</strain>
    </source>
</reference>
<dbReference type="Pfam" id="PF03130">
    <property type="entry name" value="HEAT_PBS"/>
    <property type="match status" value="1"/>
</dbReference>
<evidence type="ECO:0000313" key="4">
    <source>
        <dbReference type="Proteomes" id="UP000185608"/>
    </source>
</evidence>
<dbReference type="EMBL" id="CP016804">
    <property type="protein sequence ID" value="APE95757.1"/>
    <property type="molecule type" value="Genomic_DNA"/>
</dbReference>
<dbReference type="PANTHER" id="PTHR12697:SF5">
    <property type="entry name" value="DEOXYHYPUSINE HYDROXYLASE"/>
    <property type="match status" value="1"/>
</dbReference>
<dbReference type="GeneID" id="30417842"/>
<dbReference type="Pfam" id="PF13646">
    <property type="entry name" value="HEAT_2"/>
    <property type="match status" value="1"/>
</dbReference>
<dbReference type="SMART" id="SM00567">
    <property type="entry name" value="EZ_HEAT"/>
    <property type="match status" value="4"/>
</dbReference>
<dbReference type="PANTHER" id="PTHR12697">
    <property type="entry name" value="PBS LYASE HEAT-LIKE PROTEIN"/>
    <property type="match status" value="1"/>
</dbReference>
<dbReference type="KEGG" id="hhsr:HSR6_1313"/>
<proteinExistence type="predicted"/>
<dbReference type="STRING" id="1873524.HSR6_1313"/>
<dbReference type="Gene3D" id="1.25.10.10">
    <property type="entry name" value="Leucine-rich Repeat Variant"/>
    <property type="match status" value="2"/>
</dbReference>
<feature type="region of interest" description="Disordered" evidence="1">
    <location>
        <begin position="419"/>
        <end position="449"/>
    </location>
</feature>
<accession>A0A1J1ACZ3</accession>
<feature type="compositionally biased region" description="Acidic residues" evidence="1">
    <location>
        <begin position="422"/>
        <end position="449"/>
    </location>
</feature>
<dbReference type="OrthoDB" id="293146at2157"/>
<dbReference type="AlphaFoldDB" id="A0A1D8S4Z3"/>
<gene>
    <name evidence="3" type="ORF">HSR6_1313</name>
    <name evidence="2" type="ORF">HTSR_1241</name>
</gene>
<evidence type="ECO:0000256" key="1">
    <source>
        <dbReference type="SAM" id="MobiDB-lite"/>
    </source>
</evidence>
<feature type="compositionally biased region" description="Acidic residues" evidence="1">
    <location>
        <begin position="1"/>
        <end position="13"/>
    </location>
</feature>
<dbReference type="GO" id="GO:0016829">
    <property type="term" value="F:lyase activity"/>
    <property type="evidence" value="ECO:0007669"/>
    <property type="project" value="UniProtKB-KW"/>
</dbReference>
<dbReference type="Proteomes" id="UP000186165">
    <property type="component" value="Chromosome"/>
</dbReference>
<sequence length="449" mass="47764">MSDGDEEPAETEADSIVTEFEERLESASQAVEAAETEADLDEVEATLEAIGADLEDADIPVPEPEDEDEEPTDPTEELEDELSDLEDAVADKRGPYGEDVIEAIEDVQSTITDTRWAEEGENELVPGVQDFLDTTAEILDADFGKAVPDPEELSVTLGTVADAVAEAEYDADEDAETIASLLDATDTLASAVDSATAWTDLEIRERLDREGFYEPLEGAKHKDFPPEWSALKTWQQRGNVEMVVLLLDLMGDTDYITRHCIEALEYMGDEAGVDALTDLANRRNLNAIDAIGKIGAESGVSAVEGHAESGRTPELQARAITALGAIGDESTTGTVADQLVADSERVRTAATRALGMIGDTRAIDPLADVLGDVDEENSVRASAAWALCQIGTEDALSAAAEYADASSYLIEAEAAKAADALGLEDEDDSEDPDDAEQAAAEEDSDEAAA</sequence>
<dbReference type="GO" id="GO:0016491">
    <property type="term" value="F:oxidoreductase activity"/>
    <property type="evidence" value="ECO:0007669"/>
    <property type="project" value="TreeGrafter"/>
</dbReference>
<dbReference type="InterPro" id="IPR016024">
    <property type="entry name" value="ARM-type_fold"/>
</dbReference>
<reference evidence="5" key="2">
    <citation type="submission" date="2016-08" db="EMBL/GenBank/DDBJ databases">
        <title>Discovery of first anaerobic lithoheterotrophic haloarchae widely represented in hypersaline habitats.</title>
        <authorList>
            <person name="Sorokin D.Y."/>
            <person name="Kublanov I.V."/>
            <person name="Roman P."/>
            <person name="Sinninghe Damste J.S."/>
            <person name="Golyshin P.N."/>
            <person name="Rojo D."/>
            <person name="Ciordia S."/>
            <person name="Mena Md.C."/>
            <person name="Ferrer M."/>
            <person name="Smedile F."/>
            <person name="Messina E."/>
            <person name="La Cono V."/>
            <person name="Yakimov M.M."/>
        </authorList>
    </citation>
    <scope>NUCLEOTIDE SEQUENCE [LARGE SCALE GENOMIC DNA]</scope>
    <source>
        <strain evidence="5">HSR6</strain>
    </source>
</reference>
<evidence type="ECO:0000313" key="3">
    <source>
        <dbReference type="EMBL" id="APE95757.1"/>
    </source>
</evidence>
<feature type="compositionally biased region" description="Acidic residues" evidence="1">
    <location>
        <begin position="53"/>
        <end position="83"/>
    </location>
</feature>
<evidence type="ECO:0000313" key="5">
    <source>
        <dbReference type="Proteomes" id="UP000186165"/>
    </source>
</evidence>
<dbReference type="InterPro" id="IPR004155">
    <property type="entry name" value="PBS_lyase_HEAT"/>
</dbReference>
<protein>
    <submittedName>
        <fullName evidence="2">PBS lyase HEAT-like repeat domain-containing protein</fullName>
    </submittedName>
</protein>
<dbReference type="RefSeq" id="WP_070365108.1">
    <property type="nucleotide sequence ID" value="NZ_CP016070.1"/>
</dbReference>
<reference evidence="3" key="3">
    <citation type="journal article" date="2017" name="ISME J.">
        <title>Discovery of anaerobic lithoheterotrophic haloarchaea, ubiquitous in hypersaline habitats.</title>
        <authorList>
            <person name="Sorokin D.Y."/>
            <person name="Messina E."/>
            <person name="Smedile F."/>
            <person name="Roman P."/>
            <person name="Damste J.S.S."/>
            <person name="Ciordia S."/>
            <person name="Mena M.C."/>
            <person name="Ferrer M."/>
            <person name="Golyshin P.N."/>
            <person name="Kublanov I.V."/>
            <person name="Samarov N.I."/>
            <person name="Toshchakov S.V."/>
            <person name="La Cono V."/>
            <person name="Yakimov M.M."/>
        </authorList>
    </citation>
    <scope>NUCLEOTIDE SEQUENCE</scope>
    <source>
        <strain evidence="3">HSR6</strain>
    </source>
</reference>
<dbReference type="InterPro" id="IPR011989">
    <property type="entry name" value="ARM-like"/>
</dbReference>
<name>A0A1D8S4Z3_9EURY</name>
<dbReference type="Proteomes" id="UP000185608">
    <property type="component" value="Chromosome"/>
</dbReference>
<accession>A0A1D8S4Z3</accession>
<keyword evidence="5" id="KW-1185">Reference proteome</keyword>
<evidence type="ECO:0000313" key="2">
    <source>
        <dbReference type="EMBL" id="AOW80419.1"/>
    </source>
</evidence>
<feature type="compositionally biased region" description="Acidic residues" evidence="1">
    <location>
        <begin position="34"/>
        <end position="45"/>
    </location>
</feature>
<feature type="region of interest" description="Disordered" evidence="1">
    <location>
        <begin position="1"/>
        <end position="83"/>
    </location>
</feature>
<dbReference type="PATRIC" id="fig|1855411.3.peg.1241"/>